<feature type="transmembrane region" description="Helical" evidence="1">
    <location>
        <begin position="216"/>
        <end position="236"/>
    </location>
</feature>
<dbReference type="EMBL" id="JBEDNQ010000004">
    <property type="protein sequence ID" value="MEQ3551215.1"/>
    <property type="molecule type" value="Genomic_DNA"/>
</dbReference>
<feature type="transmembrane region" description="Helical" evidence="1">
    <location>
        <begin position="26"/>
        <end position="47"/>
    </location>
</feature>
<protein>
    <recommendedName>
        <fullName evidence="4">Glycosyltransferase RgtA/B/C/D-like domain-containing protein</fullName>
    </recommendedName>
</protein>
<feature type="transmembrane region" description="Helical" evidence="1">
    <location>
        <begin position="286"/>
        <end position="308"/>
    </location>
</feature>
<organism evidence="2 3">
    <name type="scientific">Pseudonocardia nematodicida</name>
    <dbReference type="NCBI Taxonomy" id="1206997"/>
    <lineage>
        <taxon>Bacteria</taxon>
        <taxon>Bacillati</taxon>
        <taxon>Actinomycetota</taxon>
        <taxon>Actinomycetes</taxon>
        <taxon>Pseudonocardiales</taxon>
        <taxon>Pseudonocardiaceae</taxon>
        <taxon>Pseudonocardia</taxon>
    </lineage>
</organism>
<feature type="transmembrane region" description="Helical" evidence="1">
    <location>
        <begin position="314"/>
        <end position="331"/>
    </location>
</feature>
<dbReference type="Proteomes" id="UP001494902">
    <property type="component" value="Unassembled WGS sequence"/>
</dbReference>
<evidence type="ECO:0000256" key="1">
    <source>
        <dbReference type="SAM" id="Phobius"/>
    </source>
</evidence>
<feature type="transmembrane region" description="Helical" evidence="1">
    <location>
        <begin position="125"/>
        <end position="144"/>
    </location>
</feature>
<gene>
    <name evidence="2" type="ORF">WIS52_12105</name>
</gene>
<keyword evidence="3" id="KW-1185">Reference proteome</keyword>
<dbReference type="RefSeq" id="WP_349298281.1">
    <property type="nucleotide sequence ID" value="NZ_JBEDNQ010000004.1"/>
</dbReference>
<proteinExistence type="predicted"/>
<keyword evidence="1" id="KW-1133">Transmembrane helix</keyword>
<keyword evidence="1" id="KW-0472">Membrane</keyword>
<keyword evidence="1" id="KW-0812">Transmembrane</keyword>
<name>A0ABV1K9R2_9PSEU</name>
<reference evidence="2 3" key="1">
    <citation type="submission" date="2024-03" db="EMBL/GenBank/DDBJ databases">
        <title>Draft genome sequence of Pseudonocardia nematodicida JCM 31783.</title>
        <authorList>
            <person name="Butdee W."/>
            <person name="Duangmal K."/>
        </authorList>
    </citation>
    <scope>NUCLEOTIDE SEQUENCE [LARGE SCALE GENOMIC DNA]</scope>
    <source>
        <strain evidence="2 3">JCM 31783</strain>
    </source>
</reference>
<sequence>MLTAPRRATETESRDPDRPPRLAGRAVLLVAALAALAAGIVVCWSVTVDDAYITYRYSANLADGFGPTWNPGGDPVEGFTNFAWMAWHAPWVWLGVPLPVVSKLTAAACAGAIVWILVTEPRSRTGALVAAGSFALFLPTWIHVDSGLETAPFALVVLRAVVLAARLLRDPDARVRPWEIPALLLLAGMLRPDGVLGVTPPLLVWLWVRRRDRATWLWTAVIGAAGAGYMAARWAYYGHPLPNTFYVKVGVEAATDGRWIQMTAATFLPLLAFAVAALFRARTALPAALALASCTALWIIPALSAPAMDYLSRFAWHGFPVLCLAAAWALDTVELRRVAAGAAAVAVAWTTAAGFLAPDARTLVHYGDDLRRAHVAVGLALAEADVPADRRSLAVSDAGAIPYYSGWRSTDYIGLNDERIAHGANPTDVVLADDPTVVVVTSASPELPPGSWRTDIPRVVGDRELVGVAQMRPAYFQLVYADPDVAPRVRAALDRQLARARAETDSTLEPTWSRWTDRLLGRS</sequence>
<comment type="caution">
    <text evidence="2">The sequence shown here is derived from an EMBL/GenBank/DDBJ whole genome shotgun (WGS) entry which is preliminary data.</text>
</comment>
<feature type="transmembrane region" description="Helical" evidence="1">
    <location>
        <begin position="338"/>
        <end position="357"/>
    </location>
</feature>
<accession>A0ABV1K9R2</accession>
<feature type="transmembrane region" description="Helical" evidence="1">
    <location>
        <begin position="259"/>
        <end position="279"/>
    </location>
</feature>
<evidence type="ECO:0000313" key="2">
    <source>
        <dbReference type="EMBL" id="MEQ3551215.1"/>
    </source>
</evidence>
<evidence type="ECO:0008006" key="4">
    <source>
        <dbReference type="Google" id="ProtNLM"/>
    </source>
</evidence>
<feature type="transmembrane region" description="Helical" evidence="1">
    <location>
        <begin position="91"/>
        <end position="118"/>
    </location>
</feature>
<evidence type="ECO:0000313" key="3">
    <source>
        <dbReference type="Proteomes" id="UP001494902"/>
    </source>
</evidence>